<dbReference type="SUPFAM" id="SSF51695">
    <property type="entry name" value="PLC-like phosphodiesterases"/>
    <property type="match status" value="1"/>
</dbReference>
<protein>
    <submittedName>
        <fullName evidence="2">Glycerophosphodiester phosphodiesterase</fullName>
    </submittedName>
</protein>
<dbReference type="Pfam" id="PF03009">
    <property type="entry name" value="GDPD"/>
    <property type="match status" value="1"/>
</dbReference>
<comment type="caution">
    <text evidence="2">The sequence shown here is derived from an EMBL/GenBank/DDBJ whole genome shotgun (WGS) entry which is preliminary data.</text>
</comment>
<feature type="domain" description="GP-PDE" evidence="1">
    <location>
        <begin position="4"/>
        <end position="236"/>
    </location>
</feature>
<organism evidence="2 3">
    <name type="scientific">Jeotgalibacillus haloalkalitolerans</name>
    <dbReference type="NCBI Taxonomy" id="3104292"/>
    <lineage>
        <taxon>Bacteria</taxon>
        <taxon>Bacillati</taxon>
        <taxon>Bacillota</taxon>
        <taxon>Bacilli</taxon>
        <taxon>Bacillales</taxon>
        <taxon>Caryophanaceae</taxon>
        <taxon>Jeotgalibacillus</taxon>
    </lineage>
</organism>
<dbReference type="EMBL" id="JAXQNN010000002">
    <property type="protein sequence ID" value="MDZ5712112.1"/>
    <property type="molecule type" value="Genomic_DNA"/>
</dbReference>
<evidence type="ECO:0000313" key="2">
    <source>
        <dbReference type="EMBL" id="MDZ5712112.1"/>
    </source>
</evidence>
<dbReference type="Proteomes" id="UP001292084">
    <property type="component" value="Unassembled WGS sequence"/>
</dbReference>
<dbReference type="InterPro" id="IPR017946">
    <property type="entry name" value="PLC-like_Pdiesterase_TIM-brl"/>
</dbReference>
<dbReference type="Gene3D" id="3.20.20.190">
    <property type="entry name" value="Phosphatidylinositol (PI) phosphodiesterase"/>
    <property type="match status" value="1"/>
</dbReference>
<dbReference type="PANTHER" id="PTHR46211:SF1">
    <property type="entry name" value="GLYCEROPHOSPHODIESTER PHOSPHODIESTERASE, CYTOPLASMIC"/>
    <property type="match status" value="1"/>
</dbReference>
<sequence length="240" mass="27217">MNVSKVFAHRGSSLKYPENTMLAFKKAEKSGCYGIELDIHMSKDGYLVVIHDETVNRTTNGRGYVKDLTKKDLKKLSIKRKWFKNEKIPLLEEVLEWAVQTDLVINIELKNDKVAYEGMEEAIVQKVADFGLEDRVIYSTFNHQSVKKLKKITSSEVAALYSKKGTNPLLLIKSTGADAIHANFRVMTESLMRDCQHYGIPVRLYTLNKPAVISKWINAGLAGVITDDPDLAEKIRKEKQ</sequence>
<dbReference type="PROSITE" id="PS51704">
    <property type="entry name" value="GP_PDE"/>
    <property type="match status" value="1"/>
</dbReference>
<keyword evidence="3" id="KW-1185">Reference proteome</keyword>
<accession>A0ABU5KLU4</accession>
<name>A0ABU5KLU4_9BACL</name>
<dbReference type="PANTHER" id="PTHR46211">
    <property type="entry name" value="GLYCEROPHOSPHORYL DIESTER PHOSPHODIESTERASE"/>
    <property type="match status" value="1"/>
</dbReference>
<evidence type="ECO:0000313" key="3">
    <source>
        <dbReference type="Proteomes" id="UP001292084"/>
    </source>
</evidence>
<gene>
    <name evidence="2" type="ORF">UFB30_07715</name>
</gene>
<evidence type="ECO:0000259" key="1">
    <source>
        <dbReference type="PROSITE" id="PS51704"/>
    </source>
</evidence>
<reference evidence="2 3" key="1">
    <citation type="submission" date="2023-12" db="EMBL/GenBank/DDBJ databases">
        <title>Jeotgalibacillus haloalkaliphilus sp. nov., a novel salt-tolerant bacteria, isolated from the estuary of the Fenhe River into the Yellow River.</title>
        <authorList>
            <person name="Li Y."/>
        </authorList>
    </citation>
    <scope>NUCLEOTIDE SEQUENCE [LARGE SCALE GENOMIC DNA]</scope>
    <source>
        <strain evidence="2 3">HH7-29</strain>
    </source>
</reference>
<dbReference type="CDD" id="cd08563">
    <property type="entry name" value="GDPD_TtGDE_like"/>
    <property type="match status" value="1"/>
</dbReference>
<dbReference type="InterPro" id="IPR030395">
    <property type="entry name" value="GP_PDE_dom"/>
</dbReference>
<proteinExistence type="predicted"/>